<dbReference type="RefSeq" id="WP_406581916.1">
    <property type="nucleotide sequence ID" value="NZ_JBJHQH010000014.1"/>
</dbReference>
<sequence length="189" mass="22273">MDDLFLFILFISFIILQRVVELFVAKGNEKWMKQQGAVEFGEKHYKYMVMMHVLFFVVLMVEKVLLERGLSTVWPFVLCLFCFAQFIRIWAIASLGKYWNTKILVLAGAQVVRKGPYRFLKHPNYFVVTIELFVVPLLFNAYYTAFLFTVLNVIMLMIRIPEEEKALSALTKYEGVFQDCNRFIPRIVK</sequence>
<proteinExistence type="predicted"/>
<keyword evidence="6" id="KW-0489">Methyltransferase</keyword>
<evidence type="ECO:0000313" key="6">
    <source>
        <dbReference type="EMBL" id="MFK9093393.1"/>
    </source>
</evidence>
<protein>
    <submittedName>
        <fullName evidence="6">Isoprenylcysteine carboxyl methyltransferase family protein</fullName>
    </submittedName>
</protein>
<accession>A0ABW8RIP5</accession>
<name>A0ABW8RIP5_9BACI</name>
<dbReference type="GO" id="GO:0032259">
    <property type="term" value="P:methylation"/>
    <property type="evidence" value="ECO:0007669"/>
    <property type="project" value="UniProtKB-KW"/>
</dbReference>
<dbReference type="Gene3D" id="1.20.120.1630">
    <property type="match status" value="1"/>
</dbReference>
<feature type="transmembrane region" description="Helical" evidence="5">
    <location>
        <begin position="140"/>
        <end position="158"/>
    </location>
</feature>
<evidence type="ECO:0000256" key="4">
    <source>
        <dbReference type="ARBA" id="ARBA00023136"/>
    </source>
</evidence>
<dbReference type="InterPro" id="IPR007269">
    <property type="entry name" value="ICMT_MeTrfase"/>
</dbReference>
<comment type="caution">
    <text evidence="6">The sequence shown here is derived from an EMBL/GenBank/DDBJ whole genome shotgun (WGS) entry which is preliminary data.</text>
</comment>
<dbReference type="Pfam" id="PF04140">
    <property type="entry name" value="ICMT"/>
    <property type="match status" value="1"/>
</dbReference>
<dbReference type="GO" id="GO:0008168">
    <property type="term" value="F:methyltransferase activity"/>
    <property type="evidence" value="ECO:0007669"/>
    <property type="project" value="UniProtKB-KW"/>
</dbReference>
<evidence type="ECO:0000256" key="5">
    <source>
        <dbReference type="SAM" id="Phobius"/>
    </source>
</evidence>
<feature type="transmembrane region" description="Helical" evidence="5">
    <location>
        <begin position="45"/>
        <end position="66"/>
    </location>
</feature>
<dbReference type="Proteomes" id="UP001623041">
    <property type="component" value="Unassembled WGS sequence"/>
</dbReference>
<dbReference type="EMBL" id="JBJHQH010000014">
    <property type="protein sequence ID" value="MFK9093393.1"/>
    <property type="molecule type" value="Genomic_DNA"/>
</dbReference>
<evidence type="ECO:0000256" key="3">
    <source>
        <dbReference type="ARBA" id="ARBA00022989"/>
    </source>
</evidence>
<gene>
    <name evidence="6" type="ORF">ACJEBI_18150</name>
</gene>
<evidence type="ECO:0000256" key="2">
    <source>
        <dbReference type="ARBA" id="ARBA00022692"/>
    </source>
</evidence>
<feature type="transmembrane region" description="Helical" evidence="5">
    <location>
        <begin position="6"/>
        <end position="24"/>
    </location>
</feature>
<keyword evidence="4 5" id="KW-0472">Membrane</keyword>
<dbReference type="PANTHER" id="PTHR43847">
    <property type="entry name" value="BLL3993 PROTEIN"/>
    <property type="match status" value="1"/>
</dbReference>
<evidence type="ECO:0000256" key="1">
    <source>
        <dbReference type="ARBA" id="ARBA00004141"/>
    </source>
</evidence>
<keyword evidence="6" id="KW-0808">Transferase</keyword>
<keyword evidence="3 5" id="KW-1133">Transmembrane helix</keyword>
<evidence type="ECO:0000313" key="7">
    <source>
        <dbReference type="Proteomes" id="UP001623041"/>
    </source>
</evidence>
<comment type="subcellular location">
    <subcellularLocation>
        <location evidence="1">Membrane</location>
        <topology evidence="1">Multi-pass membrane protein</topology>
    </subcellularLocation>
</comment>
<dbReference type="PANTHER" id="PTHR43847:SF1">
    <property type="entry name" value="BLL3993 PROTEIN"/>
    <property type="match status" value="1"/>
</dbReference>
<dbReference type="InterPro" id="IPR052527">
    <property type="entry name" value="Metal_cation-efflux_comp"/>
</dbReference>
<reference evidence="6 7" key="1">
    <citation type="submission" date="2024-11" db="EMBL/GenBank/DDBJ databases">
        <authorList>
            <person name="Lucas J.A."/>
        </authorList>
    </citation>
    <scope>NUCLEOTIDE SEQUENCE [LARGE SCALE GENOMIC DNA]</scope>
    <source>
        <strain evidence="6 7">Z 5.4</strain>
    </source>
</reference>
<feature type="transmembrane region" description="Helical" evidence="5">
    <location>
        <begin position="72"/>
        <end position="91"/>
    </location>
</feature>
<keyword evidence="7" id="KW-1185">Reference proteome</keyword>
<keyword evidence="2 5" id="KW-0812">Transmembrane</keyword>
<organism evidence="6 7">
    <name type="scientific">Bacillus salipaludis</name>
    <dbReference type="NCBI Taxonomy" id="2547811"/>
    <lineage>
        <taxon>Bacteria</taxon>
        <taxon>Bacillati</taxon>
        <taxon>Bacillota</taxon>
        <taxon>Bacilli</taxon>
        <taxon>Bacillales</taxon>
        <taxon>Bacillaceae</taxon>
        <taxon>Bacillus</taxon>
    </lineage>
</organism>